<organism evidence="9 11">
    <name type="scientific">Alkalithermobacter thermoalcaliphilus JW-YL-7 = DSM 7308</name>
    <dbReference type="NCBI Taxonomy" id="1121328"/>
    <lineage>
        <taxon>Bacteria</taxon>
        <taxon>Bacillati</taxon>
        <taxon>Bacillota</taxon>
        <taxon>Clostridia</taxon>
        <taxon>Peptostreptococcales</taxon>
        <taxon>Tepidibacteraceae</taxon>
        <taxon>Alkalithermobacter</taxon>
    </lineage>
</organism>
<keyword evidence="12" id="KW-1185">Reference proteome</keyword>
<gene>
    <name evidence="8" type="primary">rnfE</name>
    <name evidence="9" type="ORF">JWYL7_1246</name>
    <name evidence="10" type="ORF">SAMN05661008_00278</name>
</gene>
<evidence type="ECO:0000256" key="6">
    <source>
        <dbReference type="ARBA" id="ARBA00022989"/>
    </source>
</evidence>
<feature type="transmembrane region" description="Helical" evidence="8">
    <location>
        <begin position="96"/>
        <end position="114"/>
    </location>
</feature>
<protein>
    <recommendedName>
        <fullName evidence="8">Ion-translocating oxidoreductase complex subunit E</fullName>
        <ecNumber evidence="8">7.-.-.-</ecNumber>
    </recommendedName>
    <alternativeName>
        <fullName evidence="8">Rnf electron transport complex subunit E</fullName>
    </alternativeName>
</protein>
<comment type="similarity">
    <text evidence="8">Belongs to the NqrDE/RnfAE family.</text>
</comment>
<dbReference type="EMBL" id="LSFY01000001">
    <property type="protein sequence ID" value="KXZ40171.1"/>
    <property type="molecule type" value="Genomic_DNA"/>
</dbReference>
<keyword evidence="6 8" id="KW-1133">Transmembrane helix</keyword>
<dbReference type="STRING" id="1121328.JWYL7_1246"/>
<comment type="subcellular location">
    <subcellularLocation>
        <location evidence="8">Cell membrane</location>
        <topology evidence="8">Multi-pass membrane protein</topology>
    </subcellularLocation>
    <subcellularLocation>
        <location evidence="1">Endomembrane system</location>
        <topology evidence="1">Multi-pass membrane protein</topology>
    </subcellularLocation>
</comment>
<evidence type="ECO:0000256" key="8">
    <source>
        <dbReference type="HAMAP-Rule" id="MF_00478"/>
    </source>
</evidence>
<dbReference type="OrthoDB" id="9790976at2"/>
<evidence type="ECO:0000313" key="10">
    <source>
        <dbReference type="EMBL" id="SHK44228.1"/>
    </source>
</evidence>
<accession>A0A150FRD0</accession>
<name>A0A150FRD0_CLOPD</name>
<dbReference type="PANTHER" id="PTHR30586">
    <property type="entry name" value="ELECTRON TRANSPORT COMPLEX PROTEIN RNFE"/>
    <property type="match status" value="1"/>
</dbReference>
<keyword evidence="5 8" id="KW-0249">Electron transport</keyword>
<keyword evidence="8" id="KW-1003">Cell membrane</keyword>
<reference evidence="10 12" key="2">
    <citation type="submission" date="2016-11" db="EMBL/GenBank/DDBJ databases">
        <authorList>
            <person name="Varghese N."/>
            <person name="Submissions S."/>
        </authorList>
    </citation>
    <scope>NUCLEOTIDE SEQUENCE [LARGE SCALE GENOMIC DNA]</scope>
    <source>
        <strain evidence="10 12">DSM 7308</strain>
    </source>
</reference>
<dbReference type="RefSeq" id="WP_066070573.1">
    <property type="nucleotide sequence ID" value="NZ_FRBG01000001.1"/>
</dbReference>
<dbReference type="Proteomes" id="UP000323392">
    <property type="component" value="Unassembled WGS sequence"/>
</dbReference>
<dbReference type="PIRSF" id="PIRSF006102">
    <property type="entry name" value="NQR_DE"/>
    <property type="match status" value="1"/>
</dbReference>
<evidence type="ECO:0000313" key="9">
    <source>
        <dbReference type="EMBL" id="KXZ40171.1"/>
    </source>
</evidence>
<evidence type="ECO:0000256" key="1">
    <source>
        <dbReference type="ARBA" id="ARBA00004127"/>
    </source>
</evidence>
<keyword evidence="2 8" id="KW-0813">Transport</keyword>
<reference evidence="9 11" key="1">
    <citation type="submission" date="2016-02" db="EMBL/GenBank/DDBJ databases">
        <title>Draft genome sequence for Clostridium paradoxum JW-YL-7.</title>
        <authorList>
            <person name="Utturkar S.M."/>
            <person name="Lancaster A."/>
            <person name="Poole F.L."/>
            <person name="Adams M.W."/>
            <person name="Brown S.D."/>
        </authorList>
    </citation>
    <scope>NUCLEOTIDE SEQUENCE [LARGE SCALE GENOMIC DNA]</scope>
    <source>
        <strain evidence="9 11">JW-YL-7</strain>
    </source>
</reference>
<keyword evidence="4 8" id="KW-1278">Translocase</keyword>
<dbReference type="HAMAP" id="MF_00478">
    <property type="entry name" value="RsxE_RnfE"/>
    <property type="match status" value="1"/>
</dbReference>
<evidence type="ECO:0000256" key="2">
    <source>
        <dbReference type="ARBA" id="ARBA00022448"/>
    </source>
</evidence>
<feature type="transmembrane region" description="Helical" evidence="8">
    <location>
        <begin position="126"/>
        <end position="148"/>
    </location>
</feature>
<keyword evidence="3 8" id="KW-0812">Transmembrane</keyword>
<dbReference type="InterPro" id="IPR003667">
    <property type="entry name" value="NqrDE/RnfAE"/>
</dbReference>
<feature type="transmembrane region" description="Helical" evidence="8">
    <location>
        <begin position="168"/>
        <end position="189"/>
    </location>
</feature>
<dbReference type="GO" id="GO:0022900">
    <property type="term" value="P:electron transport chain"/>
    <property type="evidence" value="ECO:0007669"/>
    <property type="project" value="UniProtKB-UniRule"/>
</dbReference>
<feature type="transmembrane region" description="Helical" evidence="8">
    <location>
        <begin position="70"/>
        <end position="90"/>
    </location>
</feature>
<dbReference type="PATRIC" id="fig|1121328.3.peg.1255"/>
<evidence type="ECO:0000256" key="4">
    <source>
        <dbReference type="ARBA" id="ARBA00022967"/>
    </source>
</evidence>
<sequence length="198" mass="20972">MSLFKLVKNGIVKENPIFVHVLGMCPTLAVTTSAQNGMGMGLATTTVLLCSNFVISLIRKLIPSKIRIPAFIVVIATFVTMVGMLLKAYLPALDRSLGIFIPLIVVNCLILARAESFASKNTPIPSIFDGIGMGIGFTISLTILGAVRELLGAGSVFGINLMPNVYKPALIMILPPGAFLALGLLLAIFNKISVKKAS</sequence>
<dbReference type="Proteomes" id="UP000092605">
    <property type="component" value="Unassembled WGS sequence"/>
</dbReference>
<dbReference type="NCBIfam" id="TIGR01948">
    <property type="entry name" value="rnfE"/>
    <property type="match status" value="1"/>
</dbReference>
<dbReference type="PANTHER" id="PTHR30586:SF0">
    <property type="entry name" value="ION-TRANSLOCATING OXIDOREDUCTASE COMPLEX SUBUNIT E"/>
    <property type="match status" value="1"/>
</dbReference>
<evidence type="ECO:0000256" key="7">
    <source>
        <dbReference type="ARBA" id="ARBA00023136"/>
    </source>
</evidence>
<dbReference type="Pfam" id="PF02508">
    <property type="entry name" value="Rnf-Nqr"/>
    <property type="match status" value="1"/>
</dbReference>
<comment type="caution">
    <text evidence="9">The sequence shown here is derived from an EMBL/GenBank/DDBJ whole genome shotgun (WGS) entry which is preliminary data.</text>
</comment>
<dbReference type="GO" id="GO:0005886">
    <property type="term" value="C:plasma membrane"/>
    <property type="evidence" value="ECO:0007669"/>
    <property type="project" value="UniProtKB-SubCell"/>
</dbReference>
<proteinExistence type="inferred from homology"/>
<comment type="function">
    <text evidence="8">Part of a membrane-bound complex that couples electron transfer with translocation of ions across the membrane.</text>
</comment>
<evidence type="ECO:0000256" key="5">
    <source>
        <dbReference type="ARBA" id="ARBA00022982"/>
    </source>
</evidence>
<feature type="transmembrane region" description="Helical" evidence="8">
    <location>
        <begin position="38"/>
        <end position="58"/>
    </location>
</feature>
<dbReference type="GO" id="GO:0012505">
    <property type="term" value="C:endomembrane system"/>
    <property type="evidence" value="ECO:0007669"/>
    <property type="project" value="UniProtKB-SubCell"/>
</dbReference>
<comment type="subunit">
    <text evidence="8">The complex is composed of six subunits: RnfA, RnfB, RnfC, RnfD, RnfE and RnfG.</text>
</comment>
<evidence type="ECO:0000313" key="11">
    <source>
        <dbReference type="Proteomes" id="UP000092605"/>
    </source>
</evidence>
<evidence type="ECO:0000313" key="12">
    <source>
        <dbReference type="Proteomes" id="UP000323392"/>
    </source>
</evidence>
<dbReference type="InterPro" id="IPR010968">
    <property type="entry name" value="RnfE"/>
</dbReference>
<dbReference type="AlphaFoldDB" id="A0A150FRD0"/>
<dbReference type="NCBIfam" id="NF009070">
    <property type="entry name" value="PRK12405.1"/>
    <property type="match status" value="1"/>
</dbReference>
<dbReference type="EMBL" id="FRBG01000001">
    <property type="protein sequence ID" value="SHK44228.1"/>
    <property type="molecule type" value="Genomic_DNA"/>
</dbReference>
<evidence type="ECO:0000256" key="3">
    <source>
        <dbReference type="ARBA" id="ARBA00022692"/>
    </source>
</evidence>
<keyword evidence="7 8" id="KW-0472">Membrane</keyword>
<dbReference type="EC" id="7.-.-.-" evidence="8"/>